<dbReference type="EMBL" id="FOBB01000001">
    <property type="protein sequence ID" value="SEK49564.1"/>
    <property type="molecule type" value="Genomic_DNA"/>
</dbReference>
<dbReference type="AlphaFoldDB" id="A0A1H7HH07"/>
<dbReference type="InterPro" id="IPR018060">
    <property type="entry name" value="HTH_AraC"/>
</dbReference>
<dbReference type="GO" id="GO:0003700">
    <property type="term" value="F:DNA-binding transcription factor activity"/>
    <property type="evidence" value="ECO:0007669"/>
    <property type="project" value="InterPro"/>
</dbReference>
<dbReference type="Proteomes" id="UP000198984">
    <property type="component" value="Unassembled WGS sequence"/>
</dbReference>
<gene>
    <name evidence="5" type="ORF">SAMN04488505_101304</name>
</gene>
<keyword evidence="2 5" id="KW-0238">DNA-binding</keyword>
<dbReference type="STRING" id="573321.SAMN04488505_101304"/>
<dbReference type="OrthoDB" id="644174at2"/>
<feature type="domain" description="HTH araC/xylS-type" evidence="4">
    <location>
        <begin position="221"/>
        <end position="312"/>
    </location>
</feature>
<reference evidence="5 6" key="1">
    <citation type="submission" date="2016-10" db="EMBL/GenBank/DDBJ databases">
        <authorList>
            <person name="de Groot N.N."/>
        </authorList>
    </citation>
    <scope>NUCLEOTIDE SEQUENCE [LARGE SCALE GENOMIC DNA]</scope>
    <source>
        <strain evidence="5 6">DSM 21039</strain>
    </source>
</reference>
<evidence type="ECO:0000256" key="2">
    <source>
        <dbReference type="ARBA" id="ARBA00023125"/>
    </source>
</evidence>
<organism evidence="5 6">
    <name type="scientific">Chitinophaga rupis</name>
    <dbReference type="NCBI Taxonomy" id="573321"/>
    <lineage>
        <taxon>Bacteria</taxon>
        <taxon>Pseudomonadati</taxon>
        <taxon>Bacteroidota</taxon>
        <taxon>Chitinophagia</taxon>
        <taxon>Chitinophagales</taxon>
        <taxon>Chitinophagaceae</taxon>
        <taxon>Chitinophaga</taxon>
    </lineage>
</organism>
<dbReference type="Pfam" id="PF12833">
    <property type="entry name" value="HTH_18"/>
    <property type="match status" value="1"/>
</dbReference>
<dbReference type="SUPFAM" id="SSF46689">
    <property type="entry name" value="Homeodomain-like"/>
    <property type="match status" value="1"/>
</dbReference>
<protein>
    <submittedName>
        <fullName evidence="5">AraC-type DNA-binding protein</fullName>
    </submittedName>
</protein>
<name>A0A1H7HH07_9BACT</name>
<proteinExistence type="predicted"/>
<dbReference type="PROSITE" id="PS01124">
    <property type="entry name" value="HTH_ARAC_FAMILY_2"/>
    <property type="match status" value="1"/>
</dbReference>
<dbReference type="PANTHER" id="PTHR43280">
    <property type="entry name" value="ARAC-FAMILY TRANSCRIPTIONAL REGULATOR"/>
    <property type="match status" value="1"/>
</dbReference>
<keyword evidence="6" id="KW-1185">Reference proteome</keyword>
<evidence type="ECO:0000259" key="4">
    <source>
        <dbReference type="PROSITE" id="PS01124"/>
    </source>
</evidence>
<dbReference type="InterPro" id="IPR009057">
    <property type="entry name" value="Homeodomain-like_sf"/>
</dbReference>
<dbReference type="GO" id="GO:0043565">
    <property type="term" value="F:sequence-specific DNA binding"/>
    <property type="evidence" value="ECO:0007669"/>
    <property type="project" value="InterPro"/>
</dbReference>
<dbReference type="SMART" id="SM00342">
    <property type="entry name" value="HTH_ARAC"/>
    <property type="match status" value="1"/>
</dbReference>
<dbReference type="Gene3D" id="1.10.10.60">
    <property type="entry name" value="Homeodomain-like"/>
    <property type="match status" value="1"/>
</dbReference>
<keyword evidence="1" id="KW-0805">Transcription regulation</keyword>
<evidence type="ECO:0000313" key="6">
    <source>
        <dbReference type="Proteomes" id="UP000198984"/>
    </source>
</evidence>
<evidence type="ECO:0000313" key="5">
    <source>
        <dbReference type="EMBL" id="SEK49564.1"/>
    </source>
</evidence>
<dbReference type="PANTHER" id="PTHR43280:SF2">
    <property type="entry name" value="HTH-TYPE TRANSCRIPTIONAL REGULATOR EXSA"/>
    <property type="match status" value="1"/>
</dbReference>
<accession>A0A1H7HH07</accession>
<dbReference type="RefSeq" id="WP_089906387.1">
    <property type="nucleotide sequence ID" value="NZ_FOBB01000001.1"/>
</dbReference>
<evidence type="ECO:0000256" key="1">
    <source>
        <dbReference type="ARBA" id="ARBA00023015"/>
    </source>
</evidence>
<evidence type="ECO:0000256" key="3">
    <source>
        <dbReference type="ARBA" id="ARBA00023163"/>
    </source>
</evidence>
<sequence>MEIFPKGTPTDVPDRLMPFIAGWATASYTKHDFGHLLLQVFMYKRYRIYIQRFITEQAATAHFRCPVGTAVLQLAIMGPVSSNIKGYGESTLQTGQFNFFYLPAGIHELKLGAGEFELIHIVPDGLMLDELSASREDMKRALTHLRTASEEGCCLTPRQMNYRVHDVLASMLQCKESGGNLLVELSTGISNLLNLYRKSLNDAECMKQLRASYYTGTLITMREEILLNPHIQQHTLAYFARKYNMSQSTLKRYFKETFHQTLHEFVREECMKKAAWMRGNASLSLEDIADEVGYADKSGFLKSYKKYRRNAS</sequence>
<keyword evidence="3" id="KW-0804">Transcription</keyword>